<feature type="transmembrane region" description="Helical" evidence="1">
    <location>
        <begin position="258"/>
        <end position="277"/>
    </location>
</feature>
<proteinExistence type="predicted"/>
<keyword evidence="1" id="KW-0472">Membrane</keyword>
<feature type="transmembrane region" description="Helical" evidence="1">
    <location>
        <begin position="145"/>
        <end position="161"/>
    </location>
</feature>
<keyword evidence="2" id="KW-0132">Cell division</keyword>
<comment type="caution">
    <text evidence="2">The sequence shown here is derived from an EMBL/GenBank/DDBJ whole genome shotgun (WGS) entry which is preliminary data.</text>
</comment>
<gene>
    <name evidence="2" type="ORF">KQI86_02920</name>
</gene>
<dbReference type="Proteomes" id="UP000726170">
    <property type="component" value="Unassembled WGS sequence"/>
</dbReference>
<accession>A0ABS6EFT5</accession>
<evidence type="ECO:0000313" key="2">
    <source>
        <dbReference type="EMBL" id="MBU5483264.1"/>
    </source>
</evidence>
<dbReference type="GO" id="GO:0051301">
    <property type="term" value="P:cell division"/>
    <property type="evidence" value="ECO:0007669"/>
    <property type="project" value="UniProtKB-KW"/>
</dbReference>
<evidence type="ECO:0000256" key="1">
    <source>
        <dbReference type="SAM" id="Phobius"/>
    </source>
</evidence>
<keyword evidence="1" id="KW-1133">Transmembrane helix</keyword>
<feature type="transmembrane region" description="Helical" evidence="1">
    <location>
        <begin position="197"/>
        <end position="226"/>
    </location>
</feature>
<organism evidence="2 3">
    <name type="scientific">Clostridium mobile</name>
    <dbReference type="NCBI Taxonomy" id="2841512"/>
    <lineage>
        <taxon>Bacteria</taxon>
        <taxon>Bacillati</taxon>
        <taxon>Bacillota</taxon>
        <taxon>Clostridia</taxon>
        <taxon>Eubacteriales</taxon>
        <taxon>Clostridiaceae</taxon>
        <taxon>Clostridium</taxon>
    </lineage>
</organism>
<reference evidence="2 3" key="1">
    <citation type="submission" date="2021-06" db="EMBL/GenBank/DDBJ databases">
        <authorList>
            <person name="Sun Q."/>
            <person name="Li D."/>
        </authorList>
    </citation>
    <scope>NUCLEOTIDE SEQUENCE [LARGE SCALE GENOMIC DNA]</scope>
    <source>
        <strain evidence="2 3">MSJ-11</strain>
    </source>
</reference>
<feature type="transmembrane region" description="Helical" evidence="1">
    <location>
        <begin position="66"/>
        <end position="88"/>
    </location>
</feature>
<evidence type="ECO:0000313" key="3">
    <source>
        <dbReference type="Proteomes" id="UP000726170"/>
    </source>
</evidence>
<dbReference type="EMBL" id="JAHLQF010000001">
    <property type="protein sequence ID" value="MBU5483264.1"/>
    <property type="molecule type" value="Genomic_DNA"/>
</dbReference>
<feature type="transmembrane region" description="Helical" evidence="1">
    <location>
        <begin position="233"/>
        <end position="252"/>
    </location>
</feature>
<sequence>MSKILLSKFAPMIIAFPSVIIGAIAMFINKVPIAIWGQNIICSMIAGLISYIVLSKKSKCKKIRTNGIIILISVMSLLLTFIDLGLLGVHRWISIGPVKFYVASIIMPIIIIELWSLLQFKKWWISAFITIFISILLTLQPDASQLTAFIISMVILLWSKANNKILRFSIIGVLLIFISISWIYLDSLPPVPYVEEIISLVASMGIIWFILGVISLMILVIPFIFFPPRNFRLLSICIGIYFIVILISTLFGNFPVPLMGYGISPIIGYFISITWLVKIRNNS</sequence>
<dbReference type="RefSeq" id="WP_216437659.1">
    <property type="nucleotide sequence ID" value="NZ_JAHLQF010000001.1"/>
</dbReference>
<protein>
    <submittedName>
        <fullName evidence="2">Cell division protein</fullName>
    </submittedName>
</protein>
<feature type="transmembrane region" description="Helical" evidence="1">
    <location>
        <begin position="100"/>
        <end position="118"/>
    </location>
</feature>
<name>A0ABS6EFT5_9CLOT</name>
<feature type="transmembrane region" description="Helical" evidence="1">
    <location>
        <begin position="168"/>
        <end position="185"/>
    </location>
</feature>
<keyword evidence="1" id="KW-0812">Transmembrane</keyword>
<feature type="transmembrane region" description="Helical" evidence="1">
    <location>
        <begin position="9"/>
        <end position="28"/>
    </location>
</feature>
<feature type="transmembrane region" description="Helical" evidence="1">
    <location>
        <begin position="34"/>
        <end position="54"/>
    </location>
</feature>
<feature type="transmembrane region" description="Helical" evidence="1">
    <location>
        <begin position="123"/>
        <end position="139"/>
    </location>
</feature>
<keyword evidence="3" id="KW-1185">Reference proteome</keyword>
<keyword evidence="2" id="KW-0131">Cell cycle</keyword>